<evidence type="ECO:0000256" key="5">
    <source>
        <dbReference type="ARBA" id="ARBA00022692"/>
    </source>
</evidence>
<dbReference type="AlphaFoldDB" id="A0A9E2NNC8"/>
<evidence type="ECO:0000256" key="7">
    <source>
        <dbReference type="ARBA" id="ARBA00023136"/>
    </source>
</evidence>
<protein>
    <recommendedName>
        <fullName evidence="3 9">Flagellar biosynthetic protein FliQ</fullName>
    </recommendedName>
</protein>
<comment type="caution">
    <text evidence="10">The sequence shown here is derived from an EMBL/GenBank/DDBJ whole genome shotgun (WGS) entry which is preliminary data.</text>
</comment>
<accession>A0A9E2NNC8</accession>
<gene>
    <name evidence="9 10" type="primary">fliQ</name>
    <name evidence="10" type="ORF">H9872_06000</name>
</gene>
<dbReference type="InterPro" id="IPR006305">
    <property type="entry name" value="FliQ"/>
</dbReference>
<evidence type="ECO:0000256" key="2">
    <source>
        <dbReference type="ARBA" id="ARBA00006156"/>
    </source>
</evidence>
<feature type="transmembrane region" description="Helical" evidence="9">
    <location>
        <begin position="12"/>
        <end position="37"/>
    </location>
</feature>
<organism evidence="10 11">
    <name type="scientific">Candidatus Cellulosilyticum pullistercoris</name>
    <dbReference type="NCBI Taxonomy" id="2838521"/>
    <lineage>
        <taxon>Bacteria</taxon>
        <taxon>Bacillati</taxon>
        <taxon>Bacillota</taxon>
        <taxon>Clostridia</taxon>
        <taxon>Lachnospirales</taxon>
        <taxon>Cellulosilyticaceae</taxon>
        <taxon>Cellulosilyticum</taxon>
    </lineage>
</organism>
<evidence type="ECO:0000313" key="11">
    <source>
        <dbReference type="Proteomes" id="UP000824229"/>
    </source>
</evidence>
<dbReference type="PIRSF" id="PIRSF004669">
    <property type="entry name" value="FliQ"/>
    <property type="match status" value="1"/>
</dbReference>
<evidence type="ECO:0000256" key="6">
    <source>
        <dbReference type="ARBA" id="ARBA00022989"/>
    </source>
</evidence>
<dbReference type="GO" id="GO:0009425">
    <property type="term" value="C:bacterial-type flagellum basal body"/>
    <property type="evidence" value="ECO:0007669"/>
    <property type="project" value="UniProtKB-SubCell"/>
</dbReference>
<dbReference type="GO" id="GO:0044780">
    <property type="term" value="P:bacterial-type flagellum assembly"/>
    <property type="evidence" value="ECO:0007669"/>
    <property type="project" value="InterPro"/>
</dbReference>
<proteinExistence type="inferred from homology"/>
<keyword evidence="10" id="KW-0282">Flagellum</keyword>
<keyword evidence="10" id="KW-0969">Cilium</keyword>
<evidence type="ECO:0000256" key="4">
    <source>
        <dbReference type="ARBA" id="ARBA00022475"/>
    </source>
</evidence>
<dbReference type="EMBL" id="JAHLFQ010000133">
    <property type="protein sequence ID" value="MBU3804288.1"/>
    <property type="molecule type" value="Genomic_DNA"/>
</dbReference>
<dbReference type="Pfam" id="PF01313">
    <property type="entry name" value="Bac_export_3"/>
    <property type="match status" value="1"/>
</dbReference>
<keyword evidence="4 9" id="KW-1003">Cell membrane</keyword>
<name>A0A9E2NNC8_9FIRM</name>
<dbReference type="InterPro" id="IPR002191">
    <property type="entry name" value="Bac_export_3"/>
</dbReference>
<evidence type="ECO:0000256" key="3">
    <source>
        <dbReference type="ARBA" id="ARBA00021718"/>
    </source>
</evidence>
<keyword evidence="10" id="KW-0966">Cell projection</keyword>
<keyword evidence="7 9" id="KW-0472">Membrane</keyword>
<dbReference type="Proteomes" id="UP000824229">
    <property type="component" value="Unassembled WGS sequence"/>
</dbReference>
<keyword evidence="5 9" id="KW-0812">Transmembrane</keyword>
<feature type="transmembrane region" description="Helical" evidence="9">
    <location>
        <begin position="49"/>
        <end position="69"/>
    </location>
</feature>
<keyword evidence="6 9" id="KW-1133">Transmembrane helix</keyword>
<comment type="subcellular location">
    <subcellularLocation>
        <location evidence="1 9">Cell membrane</location>
        <topology evidence="1">Multi-pass membrane protein</topology>
    </subcellularLocation>
    <subcellularLocation>
        <location evidence="9">Bacterial flagellum basal body</location>
    </subcellularLocation>
</comment>
<sequence>MEQLVLDIMREALMMIIKVSLPILLTGLIVGLIVSIFQTATSIQEQTLAFIPKIIAVFMAIIIFGSWIMHQLTSYTIALFRSFNSLL</sequence>
<evidence type="ECO:0000256" key="1">
    <source>
        <dbReference type="ARBA" id="ARBA00004651"/>
    </source>
</evidence>
<dbReference type="PRINTS" id="PR00952">
    <property type="entry name" value="TYPE3IMQPROT"/>
</dbReference>
<dbReference type="PANTHER" id="PTHR34040">
    <property type="entry name" value="FLAGELLAR BIOSYNTHETIC PROTEIN FLIQ"/>
    <property type="match status" value="1"/>
</dbReference>
<evidence type="ECO:0000256" key="9">
    <source>
        <dbReference type="RuleBase" id="RU364090"/>
    </source>
</evidence>
<dbReference type="NCBIfam" id="TIGR01402">
    <property type="entry name" value="fliQ"/>
    <property type="match status" value="1"/>
</dbReference>
<dbReference type="PANTHER" id="PTHR34040:SF2">
    <property type="entry name" value="FLAGELLAR BIOSYNTHETIC PROTEIN FLIQ"/>
    <property type="match status" value="1"/>
</dbReference>
<reference evidence="10" key="1">
    <citation type="journal article" date="2021" name="PeerJ">
        <title>Extensive microbial diversity within the chicken gut microbiome revealed by metagenomics and culture.</title>
        <authorList>
            <person name="Gilroy R."/>
            <person name="Ravi A."/>
            <person name="Getino M."/>
            <person name="Pursley I."/>
            <person name="Horton D.L."/>
            <person name="Alikhan N.F."/>
            <person name="Baker D."/>
            <person name="Gharbi K."/>
            <person name="Hall N."/>
            <person name="Watson M."/>
            <person name="Adriaenssens E.M."/>
            <person name="Foster-Nyarko E."/>
            <person name="Jarju S."/>
            <person name="Secka A."/>
            <person name="Antonio M."/>
            <person name="Oren A."/>
            <person name="Chaudhuri R.R."/>
            <person name="La Ragione R."/>
            <person name="Hildebrand F."/>
            <person name="Pallen M.J."/>
        </authorList>
    </citation>
    <scope>NUCLEOTIDE SEQUENCE</scope>
    <source>
        <strain evidence="10">B5-657</strain>
    </source>
</reference>
<keyword evidence="8 9" id="KW-0975">Bacterial flagellum</keyword>
<evidence type="ECO:0000313" key="10">
    <source>
        <dbReference type="EMBL" id="MBU3804288.1"/>
    </source>
</evidence>
<dbReference type="GO" id="GO:0005886">
    <property type="term" value="C:plasma membrane"/>
    <property type="evidence" value="ECO:0007669"/>
    <property type="project" value="UniProtKB-SubCell"/>
</dbReference>
<comment type="function">
    <text evidence="9">Role in flagellar biosynthesis.</text>
</comment>
<reference evidence="10" key="2">
    <citation type="submission" date="2021-04" db="EMBL/GenBank/DDBJ databases">
        <authorList>
            <person name="Gilroy R."/>
        </authorList>
    </citation>
    <scope>NUCLEOTIDE SEQUENCE</scope>
    <source>
        <strain evidence="10">B5-657</strain>
    </source>
</reference>
<comment type="similarity">
    <text evidence="2 9">Belongs to the FliQ/MopD/SpaQ family.</text>
</comment>
<dbReference type="GO" id="GO:0009306">
    <property type="term" value="P:protein secretion"/>
    <property type="evidence" value="ECO:0007669"/>
    <property type="project" value="InterPro"/>
</dbReference>
<evidence type="ECO:0000256" key="8">
    <source>
        <dbReference type="ARBA" id="ARBA00023143"/>
    </source>
</evidence>